<evidence type="ECO:0000256" key="2">
    <source>
        <dbReference type="ARBA" id="ARBA00006656"/>
    </source>
</evidence>
<comment type="subcellular location">
    <subcellularLocation>
        <location evidence="1">Secreted</location>
    </subcellularLocation>
</comment>
<dbReference type="Proteomes" id="UP001347796">
    <property type="component" value="Unassembled WGS sequence"/>
</dbReference>
<keyword evidence="4" id="KW-0732">Signal</keyword>
<accession>A0AAN8GHK0</accession>
<comment type="similarity">
    <text evidence="2">Belongs to the TGF-beta family.</text>
</comment>
<sequence length="268" mass="30659">MMSKIKNMYLFFLLLLLMATKLSSALFPGGVRNCTGSQCDNPLRSNLKQIQRLHRIKQHILLALGFQADQPNNKKPPVQSNSTFKNNVSINLSNGSNHDTRAAAIISYSESVGEKKKKRSILQFVINTGSNQTHLEVVSAHLWLLVKKRKSKKNSKTIVLKVFKIQHKHKSQLTYLRTRVKKTRWQKLSLPISLVQELVKPPQGRLQLKIECRRCGRAVKIVLPKRGSKNKTGSQIPPVRTLRHRKMKINGRSRPRPFLVINTLVKNR</sequence>
<evidence type="ECO:0000256" key="4">
    <source>
        <dbReference type="SAM" id="SignalP"/>
    </source>
</evidence>
<dbReference type="AlphaFoldDB" id="A0AAN8GHK0"/>
<dbReference type="Gene3D" id="2.60.120.970">
    <property type="match status" value="1"/>
</dbReference>
<organism evidence="5 6">
    <name type="scientific">Patella caerulea</name>
    <name type="common">Rayed Mediterranean limpet</name>
    <dbReference type="NCBI Taxonomy" id="87958"/>
    <lineage>
        <taxon>Eukaryota</taxon>
        <taxon>Metazoa</taxon>
        <taxon>Spiralia</taxon>
        <taxon>Lophotrochozoa</taxon>
        <taxon>Mollusca</taxon>
        <taxon>Gastropoda</taxon>
        <taxon>Patellogastropoda</taxon>
        <taxon>Patelloidea</taxon>
        <taxon>Patellidae</taxon>
        <taxon>Patella</taxon>
    </lineage>
</organism>
<proteinExistence type="inferred from homology"/>
<dbReference type="PANTHER" id="PTHR11848">
    <property type="entry name" value="TGF-BETA FAMILY"/>
    <property type="match status" value="1"/>
</dbReference>
<feature type="signal peptide" evidence="4">
    <location>
        <begin position="1"/>
        <end position="25"/>
    </location>
</feature>
<dbReference type="GO" id="GO:0005615">
    <property type="term" value="C:extracellular space"/>
    <property type="evidence" value="ECO:0007669"/>
    <property type="project" value="TreeGrafter"/>
</dbReference>
<evidence type="ECO:0000256" key="1">
    <source>
        <dbReference type="ARBA" id="ARBA00004613"/>
    </source>
</evidence>
<reference evidence="5 6" key="1">
    <citation type="submission" date="2024-01" db="EMBL/GenBank/DDBJ databases">
        <title>The genome of the rayed Mediterranean limpet Patella caerulea (Linnaeus, 1758).</title>
        <authorList>
            <person name="Anh-Thu Weber A."/>
            <person name="Halstead-Nussloch G."/>
        </authorList>
    </citation>
    <scope>NUCLEOTIDE SEQUENCE [LARGE SCALE GENOMIC DNA]</scope>
    <source>
        <strain evidence="5">AATW-2023a</strain>
        <tissue evidence="5">Whole specimen</tissue>
    </source>
</reference>
<dbReference type="EMBL" id="JAZGQO010000021">
    <property type="protein sequence ID" value="KAK6166469.1"/>
    <property type="molecule type" value="Genomic_DNA"/>
</dbReference>
<dbReference type="GO" id="GO:0005125">
    <property type="term" value="F:cytokine activity"/>
    <property type="evidence" value="ECO:0007669"/>
    <property type="project" value="TreeGrafter"/>
</dbReference>
<evidence type="ECO:0000256" key="3">
    <source>
        <dbReference type="ARBA" id="ARBA00022525"/>
    </source>
</evidence>
<name>A0AAN8GHK0_PATCE</name>
<gene>
    <name evidence="5" type="ORF">SNE40_023153</name>
</gene>
<evidence type="ECO:0000313" key="6">
    <source>
        <dbReference type="Proteomes" id="UP001347796"/>
    </source>
</evidence>
<feature type="chain" id="PRO_5042849535" evidence="4">
    <location>
        <begin position="26"/>
        <end position="268"/>
    </location>
</feature>
<keyword evidence="3" id="KW-0964">Secreted</keyword>
<keyword evidence="6" id="KW-1185">Reference proteome</keyword>
<dbReference type="InterPro" id="IPR015615">
    <property type="entry name" value="TGF-beta-rel"/>
</dbReference>
<evidence type="ECO:0000313" key="5">
    <source>
        <dbReference type="EMBL" id="KAK6166469.1"/>
    </source>
</evidence>
<protein>
    <submittedName>
        <fullName evidence="5">Uncharacterized protein</fullName>
    </submittedName>
</protein>
<comment type="caution">
    <text evidence="5">The sequence shown here is derived from an EMBL/GenBank/DDBJ whole genome shotgun (WGS) entry which is preliminary data.</text>
</comment>